<name>A0A560WE82_9MICO</name>
<dbReference type="EMBL" id="VIUW01000002">
    <property type="protein sequence ID" value="TWD15979.1"/>
    <property type="molecule type" value="Genomic_DNA"/>
</dbReference>
<feature type="region of interest" description="Disordered" evidence="1">
    <location>
        <begin position="171"/>
        <end position="198"/>
    </location>
</feature>
<evidence type="ECO:0000256" key="1">
    <source>
        <dbReference type="SAM" id="MobiDB-lite"/>
    </source>
</evidence>
<protein>
    <submittedName>
        <fullName evidence="2">Uncharacterized protein</fullName>
    </submittedName>
</protein>
<feature type="region of interest" description="Disordered" evidence="1">
    <location>
        <begin position="247"/>
        <end position="280"/>
    </location>
</feature>
<comment type="caution">
    <text evidence="2">The sequence shown here is derived from an EMBL/GenBank/DDBJ whole genome shotgun (WGS) entry which is preliminary data.</text>
</comment>
<sequence length="280" mass="29911">MDLDEAVTELYGCELADFVPTRTRVARLVADTDEAAQVRRLRKPTVSAWLLNQLVREDPGLIADVQRLGSAMRSLQAKGDARALRELRQEREELLTRVVAGVEGVARERERPLPASGVDEVSATVIAALADAGSAAALASGMLVRSLSYSGFGEVDLDDAVATRAHLRLVPADGGGESADPCSSEAGSSEAAQDERAQDELAAAVVRLQTAEADIVPAQEALDEAQAELARAQEALRVARERADAARAELGRRRRTRDAQQQNVSALRRAALAREGDDPS</sequence>
<dbReference type="AlphaFoldDB" id="A0A560WE82"/>
<accession>A0A560WE82</accession>
<dbReference type="OrthoDB" id="3541690at2"/>
<gene>
    <name evidence="2" type="ORF">FB557_1520</name>
</gene>
<evidence type="ECO:0000313" key="2">
    <source>
        <dbReference type="EMBL" id="TWD15979.1"/>
    </source>
</evidence>
<dbReference type="Proteomes" id="UP000315628">
    <property type="component" value="Unassembled WGS sequence"/>
</dbReference>
<dbReference type="RefSeq" id="WP_144856972.1">
    <property type="nucleotide sequence ID" value="NZ_BAAAYT010000001.1"/>
</dbReference>
<evidence type="ECO:0000313" key="3">
    <source>
        <dbReference type="Proteomes" id="UP000315628"/>
    </source>
</evidence>
<reference evidence="2 3" key="1">
    <citation type="submission" date="2019-06" db="EMBL/GenBank/DDBJ databases">
        <title>Sequencing the genomes of 1000 actinobacteria strains.</title>
        <authorList>
            <person name="Klenk H.-P."/>
        </authorList>
    </citation>
    <scope>NUCLEOTIDE SEQUENCE [LARGE SCALE GENOMIC DNA]</scope>
    <source>
        <strain evidence="2 3">DSM 18935</strain>
    </source>
</reference>
<proteinExistence type="predicted"/>
<keyword evidence="3" id="KW-1185">Reference proteome</keyword>
<organism evidence="2 3">
    <name type="scientific">Marihabitans asiaticum</name>
    <dbReference type="NCBI Taxonomy" id="415218"/>
    <lineage>
        <taxon>Bacteria</taxon>
        <taxon>Bacillati</taxon>
        <taxon>Actinomycetota</taxon>
        <taxon>Actinomycetes</taxon>
        <taxon>Micrococcales</taxon>
        <taxon>Intrasporangiaceae</taxon>
        <taxon>Marihabitans</taxon>
    </lineage>
</organism>